<name>A0A511DGW3_9PSEU</name>
<keyword evidence="3" id="KW-0808">Transferase</keyword>
<feature type="region of interest" description="Disordered" evidence="1">
    <location>
        <begin position="191"/>
        <end position="226"/>
    </location>
</feature>
<organism evidence="3 4">
    <name type="scientific">Pseudonocardia sulfidoxydans NBRC 16205</name>
    <dbReference type="NCBI Taxonomy" id="1223511"/>
    <lineage>
        <taxon>Bacteria</taxon>
        <taxon>Bacillati</taxon>
        <taxon>Actinomycetota</taxon>
        <taxon>Actinomycetes</taxon>
        <taxon>Pseudonocardiales</taxon>
        <taxon>Pseudonocardiaceae</taxon>
        <taxon>Pseudonocardia</taxon>
    </lineage>
</organism>
<dbReference type="EMBL" id="BJVJ01000021">
    <property type="protein sequence ID" value="GEL23623.1"/>
    <property type="molecule type" value="Genomic_DNA"/>
</dbReference>
<dbReference type="Pfam" id="PF13649">
    <property type="entry name" value="Methyltransf_25"/>
    <property type="match status" value="1"/>
</dbReference>
<dbReference type="InterPro" id="IPR041698">
    <property type="entry name" value="Methyltransf_25"/>
</dbReference>
<evidence type="ECO:0000259" key="2">
    <source>
        <dbReference type="Pfam" id="PF13649"/>
    </source>
</evidence>
<keyword evidence="4" id="KW-1185">Reference proteome</keyword>
<keyword evidence="3" id="KW-0489">Methyltransferase</keyword>
<dbReference type="CDD" id="cd02440">
    <property type="entry name" value="AdoMet_MTases"/>
    <property type="match status" value="1"/>
</dbReference>
<accession>A0A511DGW3</accession>
<protein>
    <submittedName>
        <fullName evidence="3">Methyltransferase</fullName>
    </submittedName>
</protein>
<proteinExistence type="predicted"/>
<dbReference type="InterPro" id="IPR029063">
    <property type="entry name" value="SAM-dependent_MTases_sf"/>
</dbReference>
<comment type="caution">
    <text evidence="3">The sequence shown here is derived from an EMBL/GenBank/DDBJ whole genome shotgun (WGS) entry which is preliminary data.</text>
</comment>
<reference evidence="3 4" key="1">
    <citation type="submission" date="2019-07" db="EMBL/GenBank/DDBJ databases">
        <title>Whole genome shotgun sequence of Pseudonocardia sulfidoxydans NBRC 16205.</title>
        <authorList>
            <person name="Hosoyama A."/>
            <person name="Uohara A."/>
            <person name="Ohji S."/>
            <person name="Ichikawa N."/>
        </authorList>
    </citation>
    <scope>NUCLEOTIDE SEQUENCE [LARGE SCALE GENOMIC DNA]</scope>
    <source>
        <strain evidence="3 4">NBRC 16205</strain>
    </source>
</reference>
<dbReference type="SUPFAM" id="SSF53335">
    <property type="entry name" value="S-adenosyl-L-methionine-dependent methyltransferases"/>
    <property type="match status" value="1"/>
</dbReference>
<dbReference type="Gene3D" id="3.40.50.150">
    <property type="entry name" value="Vaccinia Virus protein VP39"/>
    <property type="match status" value="1"/>
</dbReference>
<dbReference type="Proteomes" id="UP000321685">
    <property type="component" value="Unassembled WGS sequence"/>
</dbReference>
<feature type="compositionally biased region" description="Low complexity" evidence="1">
    <location>
        <begin position="200"/>
        <end position="212"/>
    </location>
</feature>
<gene>
    <name evidence="3" type="ORF">PSU4_25770</name>
</gene>
<evidence type="ECO:0000313" key="3">
    <source>
        <dbReference type="EMBL" id="GEL23623.1"/>
    </source>
</evidence>
<dbReference type="AlphaFoldDB" id="A0A511DGW3"/>
<evidence type="ECO:0000256" key="1">
    <source>
        <dbReference type="SAM" id="MobiDB-lite"/>
    </source>
</evidence>
<feature type="domain" description="Methyltransferase" evidence="2">
    <location>
        <begin position="39"/>
        <end position="133"/>
    </location>
</feature>
<dbReference type="GO" id="GO:0008168">
    <property type="term" value="F:methyltransferase activity"/>
    <property type="evidence" value="ECO:0007669"/>
    <property type="project" value="UniProtKB-KW"/>
</dbReference>
<dbReference type="GO" id="GO:0032259">
    <property type="term" value="P:methylation"/>
    <property type="evidence" value="ECO:0007669"/>
    <property type="project" value="UniProtKB-KW"/>
</dbReference>
<feature type="compositionally biased region" description="Basic and acidic residues" evidence="1">
    <location>
        <begin position="213"/>
        <end position="226"/>
    </location>
</feature>
<evidence type="ECO:0000313" key="4">
    <source>
        <dbReference type="Proteomes" id="UP000321685"/>
    </source>
</evidence>
<sequence>MFVGVAARRPQLVGAVAPSGRRLADALATVVPRTGSPFVAELGPGSGTVSRAVARRLPGDGRHLAVEIDEGFARHLRQCFPDTEIVHGDAADLRTIVDAPVDAVVSGLPWSLFDESRQRTILGAVRDVLARDGAFTTFAYRHAAGLSGARRFRRLLDEYFDEVVDGRTVWRNLPPAGVLLCRRPIRAATARSAVGDPDASGQQHRSGQQQHPRCGDRDARPGHGGQ</sequence>